<reference evidence="4 5" key="1">
    <citation type="submission" date="2014-07" db="EMBL/GenBank/DDBJ databases">
        <title>Methanogenic archaea and the global carbon cycle.</title>
        <authorList>
            <person name="Henriksen J.R."/>
            <person name="Luke J."/>
            <person name="Reinhart S."/>
            <person name="Benedict M.N."/>
            <person name="Youngblut N.D."/>
            <person name="Metcalf M.E."/>
            <person name="Whitaker R.J."/>
            <person name="Metcalf W.W."/>
        </authorList>
    </citation>
    <scope>NUCLEOTIDE SEQUENCE [LARGE SCALE GENOMIC DNA]</scope>
    <source>
        <strain evidence="4 5">Z-7289</strain>
    </source>
</reference>
<dbReference type="PROSITE" id="PS50005">
    <property type="entry name" value="TPR"/>
    <property type="match status" value="6"/>
</dbReference>
<dbReference type="RefSeq" id="WP_048126586.1">
    <property type="nucleotide sequence ID" value="NZ_CP009515.1"/>
</dbReference>
<keyword evidence="1" id="KW-0677">Repeat</keyword>
<feature type="repeat" description="TPR" evidence="3">
    <location>
        <begin position="301"/>
        <end position="334"/>
    </location>
</feature>
<feature type="repeat" description="TPR" evidence="3">
    <location>
        <begin position="199"/>
        <end position="232"/>
    </location>
</feature>
<dbReference type="OrthoDB" id="115601at2157"/>
<feature type="repeat" description="TPR" evidence="3">
    <location>
        <begin position="233"/>
        <end position="266"/>
    </location>
</feature>
<dbReference type="AlphaFoldDB" id="A0A0E3S765"/>
<dbReference type="SMART" id="SM00028">
    <property type="entry name" value="TPR"/>
    <property type="match status" value="6"/>
</dbReference>
<keyword evidence="5" id="KW-1185">Reference proteome</keyword>
<accession>A0A0E3S765</accession>
<dbReference type="Pfam" id="PF00515">
    <property type="entry name" value="TPR_1"/>
    <property type="match status" value="1"/>
</dbReference>
<dbReference type="PANTHER" id="PTHR44943">
    <property type="entry name" value="CELLULOSE SYNTHASE OPERON PROTEIN C"/>
    <property type="match status" value="1"/>
</dbReference>
<dbReference type="Proteomes" id="UP000033072">
    <property type="component" value="Chromosome"/>
</dbReference>
<name>A0A0E3S765_9EURY</name>
<gene>
    <name evidence="4" type="ORF">MSLAZ_1966</name>
</gene>
<dbReference type="GeneID" id="24806753"/>
<sequence length="391" mass="44355">MKGLDSEYNILIPELREHCNAALRSFGNLDSSGDRDLRISLKEFFTSCSRISILLWSKNNKKQRKHLRSIFSIADNSPISPRSISELETVSGRIEKPLEDKGMKSALQETAVFSYDPETKTLTVDGKQYEILPIFLAVRDLYASLPFFDELQTCTEMLEKDPQNATALFQKALLIYKTGRFEAALQLTEQVLEIVPDDFRVWYNRGVILSEMGRLEEAIDAYDRVIELEPAFEIAWDNKGVVLARLGRLRDALETYEKVLRRNPKYAEAWAGKGAILSALDRKEEALEAYSSALKIRHDYMEALKCISSLFSRMGRFEEALAAYDTALQSAPEDPSLWAGKGLVLSELNKQEEALQSCSKALELKPGFVPALEIKVEILLRISRQKVKDSR</sequence>
<evidence type="ECO:0000256" key="3">
    <source>
        <dbReference type="PROSITE-ProRule" id="PRU00339"/>
    </source>
</evidence>
<dbReference type="EMBL" id="CP009515">
    <property type="protein sequence ID" value="AKB75227.1"/>
    <property type="molecule type" value="Genomic_DNA"/>
</dbReference>
<protein>
    <submittedName>
        <fullName evidence="4">Uncharacterized protein</fullName>
    </submittedName>
</protein>
<organism evidence="4 5">
    <name type="scientific">Methanosarcina lacustris Z-7289</name>
    <dbReference type="NCBI Taxonomy" id="1434111"/>
    <lineage>
        <taxon>Archaea</taxon>
        <taxon>Methanobacteriati</taxon>
        <taxon>Methanobacteriota</taxon>
        <taxon>Stenosarchaea group</taxon>
        <taxon>Methanomicrobia</taxon>
        <taxon>Methanosarcinales</taxon>
        <taxon>Methanosarcinaceae</taxon>
        <taxon>Methanosarcina</taxon>
    </lineage>
</organism>
<dbReference type="PANTHER" id="PTHR44943:SF8">
    <property type="entry name" value="TPR REPEAT-CONTAINING PROTEIN MJ0263"/>
    <property type="match status" value="1"/>
</dbReference>
<dbReference type="PROSITE" id="PS50293">
    <property type="entry name" value="TPR_REGION"/>
    <property type="match status" value="1"/>
</dbReference>
<dbReference type="HOGENOM" id="CLU_003728_2_4_2"/>
<feature type="repeat" description="TPR" evidence="3">
    <location>
        <begin position="165"/>
        <end position="198"/>
    </location>
</feature>
<dbReference type="KEGG" id="mls:MSLAZ_1966"/>
<feature type="repeat" description="TPR" evidence="3">
    <location>
        <begin position="267"/>
        <end position="300"/>
    </location>
</feature>
<evidence type="ECO:0000256" key="2">
    <source>
        <dbReference type="ARBA" id="ARBA00022803"/>
    </source>
</evidence>
<dbReference type="Pfam" id="PF13432">
    <property type="entry name" value="TPR_16"/>
    <property type="match status" value="3"/>
</dbReference>
<dbReference type="SUPFAM" id="SSF48439">
    <property type="entry name" value="Protein prenylyltransferase"/>
    <property type="match status" value="2"/>
</dbReference>
<dbReference type="PATRIC" id="fig|1434111.4.peg.2588"/>
<keyword evidence="2 3" id="KW-0802">TPR repeat</keyword>
<dbReference type="InterPro" id="IPR019734">
    <property type="entry name" value="TPR_rpt"/>
</dbReference>
<proteinExistence type="predicted"/>
<dbReference type="STRING" id="1434111.MSLAZ_1966"/>
<feature type="repeat" description="TPR" evidence="3">
    <location>
        <begin position="335"/>
        <end position="368"/>
    </location>
</feature>
<dbReference type="InterPro" id="IPR051685">
    <property type="entry name" value="Ycf3/AcsC/BcsC/TPR_MFPF"/>
</dbReference>
<evidence type="ECO:0000313" key="4">
    <source>
        <dbReference type="EMBL" id="AKB75227.1"/>
    </source>
</evidence>
<evidence type="ECO:0000313" key="5">
    <source>
        <dbReference type="Proteomes" id="UP000033072"/>
    </source>
</evidence>
<dbReference type="Gene3D" id="1.25.40.10">
    <property type="entry name" value="Tetratricopeptide repeat domain"/>
    <property type="match status" value="2"/>
</dbReference>
<evidence type="ECO:0000256" key="1">
    <source>
        <dbReference type="ARBA" id="ARBA00022737"/>
    </source>
</evidence>
<dbReference type="InterPro" id="IPR011990">
    <property type="entry name" value="TPR-like_helical_dom_sf"/>
</dbReference>